<feature type="transmembrane region" description="Helical" evidence="8">
    <location>
        <begin position="436"/>
        <end position="454"/>
    </location>
</feature>
<evidence type="ECO:0000313" key="9">
    <source>
        <dbReference type="EMBL" id="SHK98676.1"/>
    </source>
</evidence>
<dbReference type="InterPro" id="IPR051085">
    <property type="entry name" value="MB_O-acyltransferase"/>
</dbReference>
<keyword evidence="4 8" id="KW-0812">Transmembrane</keyword>
<evidence type="ECO:0000256" key="8">
    <source>
        <dbReference type="SAM" id="Phobius"/>
    </source>
</evidence>
<keyword evidence="10" id="KW-1185">Reference proteome</keyword>
<dbReference type="PANTHER" id="PTHR13285">
    <property type="entry name" value="ACYLTRANSFERASE"/>
    <property type="match status" value="1"/>
</dbReference>
<evidence type="ECO:0000256" key="7">
    <source>
        <dbReference type="PIRNR" id="PIRNR016636"/>
    </source>
</evidence>
<dbReference type="OrthoDB" id="9805788at2"/>
<dbReference type="GO" id="GO:0016746">
    <property type="term" value="F:acyltransferase activity"/>
    <property type="evidence" value="ECO:0007669"/>
    <property type="project" value="UniProtKB-KW"/>
</dbReference>
<dbReference type="InterPro" id="IPR024194">
    <property type="entry name" value="Ac/AlaTfrase_AlgI/DltB"/>
</dbReference>
<comment type="similarity">
    <text evidence="2 7">Belongs to the membrane-bound acyltransferase family.</text>
</comment>
<keyword evidence="3 7" id="KW-1003">Cell membrane</keyword>
<dbReference type="InterPro" id="IPR004299">
    <property type="entry name" value="MBOAT_fam"/>
</dbReference>
<keyword evidence="7 9" id="KW-0808">Transferase</keyword>
<protein>
    <submittedName>
        <fullName evidence="9">Alginate O-acetyltransferase complex protein AlgI</fullName>
    </submittedName>
</protein>
<feature type="transmembrane region" description="Helical" evidence="8">
    <location>
        <begin position="115"/>
        <end position="138"/>
    </location>
</feature>
<dbReference type="PANTHER" id="PTHR13285:SF18">
    <property type="entry name" value="PROTEIN-CYSTEINE N-PALMITOYLTRANSFERASE RASP"/>
    <property type="match status" value="1"/>
</dbReference>
<feature type="transmembrane region" description="Helical" evidence="8">
    <location>
        <begin position="77"/>
        <end position="95"/>
    </location>
</feature>
<dbReference type="Pfam" id="PF03062">
    <property type="entry name" value="MBOAT"/>
    <property type="match status" value="1"/>
</dbReference>
<evidence type="ECO:0000256" key="6">
    <source>
        <dbReference type="ARBA" id="ARBA00023136"/>
    </source>
</evidence>
<dbReference type="EMBL" id="FRAC01000021">
    <property type="protein sequence ID" value="SHK98676.1"/>
    <property type="molecule type" value="Genomic_DNA"/>
</dbReference>
<feature type="transmembrane region" description="Helical" evidence="8">
    <location>
        <begin position="12"/>
        <end position="41"/>
    </location>
</feature>
<keyword evidence="6 7" id="KW-0472">Membrane</keyword>
<evidence type="ECO:0000256" key="3">
    <source>
        <dbReference type="ARBA" id="ARBA00022475"/>
    </source>
</evidence>
<accession>A0A1M6WYB3</accession>
<proteinExistence type="inferred from homology"/>
<dbReference type="PIRSF" id="PIRSF500217">
    <property type="entry name" value="AlgI"/>
    <property type="match status" value="1"/>
</dbReference>
<dbReference type="InterPro" id="IPR028362">
    <property type="entry name" value="AlgI"/>
</dbReference>
<feature type="transmembrane region" description="Helical" evidence="8">
    <location>
        <begin position="406"/>
        <end position="424"/>
    </location>
</feature>
<organism evidence="9 10">
    <name type="scientific">Anaerocolumna jejuensis DSM 15929</name>
    <dbReference type="NCBI Taxonomy" id="1121322"/>
    <lineage>
        <taxon>Bacteria</taxon>
        <taxon>Bacillati</taxon>
        <taxon>Bacillota</taxon>
        <taxon>Clostridia</taxon>
        <taxon>Lachnospirales</taxon>
        <taxon>Lachnospiraceae</taxon>
        <taxon>Anaerocolumna</taxon>
    </lineage>
</organism>
<feature type="transmembrane region" description="Helical" evidence="8">
    <location>
        <begin position="331"/>
        <end position="348"/>
    </location>
</feature>
<dbReference type="STRING" id="1121322.SAMN02745136_03808"/>
<gene>
    <name evidence="9" type="ORF">SAMN02745136_03808</name>
</gene>
<comment type="subcellular location">
    <subcellularLocation>
        <location evidence="1">Cell membrane</location>
        <topology evidence="1">Multi-pass membrane protein</topology>
    </subcellularLocation>
</comment>
<feature type="transmembrane region" description="Helical" evidence="8">
    <location>
        <begin position="360"/>
        <end position="386"/>
    </location>
</feature>
<sequence>MVFSSLEFIFRFLPVFLIIYYLAPARFRNIVLFIGSIVFYTLGDYKYLILLFLSVIVNTIAAKNIKHQEDSSKRKAWLVGALIYNFGMLFFFKYINFTIENINGILNVFSLKASLAPLSMGLPLGISFYTFQAVSYVVDVYRGEIEEEPSYVYVGTYLFLFPKLVSGPITPYRDIREQLAYRRISLFRAETGLKLFTIGLGMKVLLADRIGILWNDIQTIGFQSVSTPLAWLGAIGYTLQLYFDFHGYTLMAVGIGWMLGFELPDNFKHPYMSKSVTEFWRRWHITLGQWFKNYVYIPLGGNRKGKGRLVFNLFAVWLLTGLWHGASWNYILWGLTLFLLILLEKLYIKPWLDKSRIAARLYILLVMPITWMVFAINNLGDIGIYLGRMFHLVPGINVNSGDFVKYFGQYKWLFIAGIFFCFPYGQRIYERYKNSILFTGILFLVFWYCIYQLSNGINNPFMYFQF</sequence>
<dbReference type="GO" id="GO:0042121">
    <property type="term" value="P:alginic acid biosynthetic process"/>
    <property type="evidence" value="ECO:0007669"/>
    <property type="project" value="InterPro"/>
</dbReference>
<reference evidence="9 10" key="1">
    <citation type="submission" date="2016-11" db="EMBL/GenBank/DDBJ databases">
        <authorList>
            <person name="Jaros S."/>
            <person name="Januszkiewicz K."/>
            <person name="Wedrychowicz H."/>
        </authorList>
    </citation>
    <scope>NUCLEOTIDE SEQUENCE [LARGE SCALE GENOMIC DNA]</scope>
    <source>
        <strain evidence="9 10">DSM 15929</strain>
    </source>
</reference>
<evidence type="ECO:0000256" key="2">
    <source>
        <dbReference type="ARBA" id="ARBA00010323"/>
    </source>
</evidence>
<evidence type="ECO:0000256" key="5">
    <source>
        <dbReference type="ARBA" id="ARBA00022989"/>
    </source>
</evidence>
<keyword evidence="5 8" id="KW-1133">Transmembrane helix</keyword>
<dbReference type="GO" id="GO:0005886">
    <property type="term" value="C:plasma membrane"/>
    <property type="evidence" value="ECO:0007669"/>
    <property type="project" value="UniProtKB-SubCell"/>
</dbReference>
<evidence type="ECO:0000256" key="1">
    <source>
        <dbReference type="ARBA" id="ARBA00004651"/>
    </source>
</evidence>
<dbReference type="PIRSF" id="PIRSF016636">
    <property type="entry name" value="AlgI_DltB"/>
    <property type="match status" value="1"/>
</dbReference>
<dbReference type="Proteomes" id="UP000184386">
    <property type="component" value="Unassembled WGS sequence"/>
</dbReference>
<feature type="transmembrane region" description="Helical" evidence="8">
    <location>
        <begin position="245"/>
        <end position="264"/>
    </location>
</feature>
<dbReference type="RefSeq" id="WP_073278432.1">
    <property type="nucleotide sequence ID" value="NZ_FRAC01000021.1"/>
</dbReference>
<keyword evidence="7" id="KW-0012">Acyltransferase</keyword>
<evidence type="ECO:0000256" key="4">
    <source>
        <dbReference type="ARBA" id="ARBA00022692"/>
    </source>
</evidence>
<dbReference type="AlphaFoldDB" id="A0A1M6WYB3"/>
<name>A0A1M6WYB3_9FIRM</name>
<evidence type="ECO:0000313" key="10">
    <source>
        <dbReference type="Proteomes" id="UP000184386"/>
    </source>
</evidence>